<dbReference type="STRING" id="1448308.A0A2T2NEV2"/>
<reference evidence="4 5" key="1">
    <citation type="journal article" date="2018" name="Front. Microbiol.">
        <title>Genome-Wide Analysis of Corynespora cassiicola Leaf Fall Disease Putative Effectors.</title>
        <authorList>
            <person name="Lopez D."/>
            <person name="Ribeiro S."/>
            <person name="Label P."/>
            <person name="Fumanal B."/>
            <person name="Venisse J.S."/>
            <person name="Kohler A."/>
            <person name="de Oliveira R.R."/>
            <person name="Labutti K."/>
            <person name="Lipzen A."/>
            <person name="Lail K."/>
            <person name="Bauer D."/>
            <person name="Ohm R.A."/>
            <person name="Barry K.W."/>
            <person name="Spatafora J."/>
            <person name="Grigoriev I.V."/>
            <person name="Martin F.M."/>
            <person name="Pujade-Renaud V."/>
        </authorList>
    </citation>
    <scope>NUCLEOTIDE SEQUENCE [LARGE SCALE GENOMIC DNA]</scope>
    <source>
        <strain evidence="4 5">Philippines</strain>
    </source>
</reference>
<feature type="repeat" description="ANK" evidence="2">
    <location>
        <begin position="679"/>
        <end position="711"/>
    </location>
</feature>
<dbReference type="Pfam" id="PF12796">
    <property type="entry name" value="Ank_2"/>
    <property type="match status" value="4"/>
</dbReference>
<evidence type="ECO:0000259" key="3">
    <source>
        <dbReference type="Pfam" id="PF24883"/>
    </source>
</evidence>
<dbReference type="Pfam" id="PF24883">
    <property type="entry name" value="NPHP3_N"/>
    <property type="match status" value="1"/>
</dbReference>
<sequence>MTASLSHFSDVEVEDDAVVIGRDDISDYNPDNILPQTPGEIQAIRDWLKPTNYHAEGGEYQRHLASHVAGTGSWLTSSATYKDWLHSTEHGTLWIKGIPGSGKSVLAAQIIDQLTRDHPDGPVLFFFFRQIIDANHEPTALLRDWLDQILPFSPPLQSLLKENYKTQKPIEAISMDDLWKYLRLAFSGNEAFLQALVKLGDWNPAKCKVLMTSRPVSSVEFPLRATEMFQIRLHERLVDVDISSYVEHKLLGSGITQSQRNLIKQAVPGRANGLFLYAKLAMDAFLEPDVQTEEVLRSLPLDMNHLYAELLSEHAKRSGVFHGTQKFILQWVTHATRPLRLLEIAEMIRVTSMPADTNCSLKAAKDLVRAATGPLLQILPDETVCVIHHSFTEFLRDTSRQDLYPILQPGPTHGNLTLACLEYLQLGCLTIIDAESILSNRRSHFDPWGLQPKLTDQEQKARLAFPFLPYAAANWHIHLVKSAAAGYDQTSLNEAFLGCIHLEYRGKNPQQLEQGLHIPSRSAHPEPALVALQKGLAQILIDQGNFDVNARDTHGRSPLWWAAKSNYPEIVRLLYRNGGDPELFDAEYSEKPLYEAASLNHCAVVDVLLECVPNSRDDVYTPLIYTCRRGHLETVEVLLRFIDDVEIAQRALQCAATYGRSNLVRRILEYPGIDVNGTPGMSPLIFACEAGDRETFDILLDAGADVNLSYSMDDSDLLNLACDATERRGYTALHQLCTYISKLQTPGKLFSDDLRAMFLSLIEAKANVHAQTYQGDTALHLAVDHPDLVRLLLDFGADANFTDDNGESVLHKVRSVDSLVLLIELGNANINQKRPADGRTPLLCMLYDMDYVTAGKFLEYQPDCTTKDKDGNRVLHVALSRAIPALNIVKELLDTGVDVNLKNHKGEPPIHNLVSGGFRCIETIDCLLTANANLEAKDCEGNTLLFRVVSNPGFDLNVLKALIDGGASIAARDFQGRTLLHQAVKYHWHSAGRSSMFDFLVDLGLDVYATDYSGNNLLHEHAKNHVEIHLYNGSGHSPLWNRLIGLGLDLDQGNHYGRRPIYIISGQSITDIGFEVFDFVKSKIKDINATDRYGITALHMAATFSKSMTQMLLKAGADPTLATYEGLTALHLAARSMQGNTVGLLLDVTKGNIGYVNAVDRRKWTPLCYACCSGRPETVKMLLDVQASVDDEIVGEAISQFGEEQLLWIRESVASNEQQGSAGGLKVIDNTRPSIPLKRTKSPPPLFHPYQTSRLEEILDMFIEKGVDIFRLLPEKKRVRQPQDCFTIHDMYIASCFMKAEQRQHGDLQKPSRLIDTFVKRTALAYRQAQSDIVKDLGPMIKMDTIHEVALNLLRDRISLGQYHTMDDLFYAGVDFMYRGSHYQAESLLEIVIKHGFSSLFDSIASLLGEAKFQKDKIDTESARNGKADRNVFLMTALDCESPNMEIVRLLVEKFHVDINECRYKMNGDDLIVEDSAIHVLARGEKWWHVAQALPYFIERGVDVEKRDIFGMSPLHIALWEKDKCGNLSRKNAARALLAAGADVNASDSQGKSCLAYAGEDLEMIRLLLEKGARVTPHSLFAAIEAGQVDVLRTLLSSGCDPNTSFSSQNSTTRWPWAVPTCHISGDALELYPLYRAARVAIEGTYVPPSADLDNFRVSAELVEALLAGGADPLQTFKAKLYPEESFSRLDLKRSRTYEGKRETRSILHELLRWGGVVYPILRLPGLDLNARDAKGLTLLHATAQNESITPIDLLSLKQNKNSPHTSILDHLLASGADALAKDHKGRNALHHALGGRRFKSLPDLISRLAKEYPTLLTQKDNEGRTPLLGATCSLQKLLLELGSNPRTSDNNGNTILHILASRLYSESRIHDFFTELLALDLDINSRNIHGETPMFNLASAIPPKGLKFPFTIQSMEQMLNEEDAIDLFVDAGADIFARDKQGRGLLHAAAKGHVLSFKALLKRGLDPMMEDAMGNTAIDTAAGCANDEILALFERKDGAV</sequence>
<keyword evidence="5" id="KW-1185">Reference proteome</keyword>
<dbReference type="Gene3D" id="1.25.40.20">
    <property type="entry name" value="Ankyrin repeat-containing domain"/>
    <property type="match status" value="8"/>
</dbReference>
<dbReference type="EMBL" id="KZ678139">
    <property type="protein sequence ID" value="PSN63776.1"/>
    <property type="molecule type" value="Genomic_DNA"/>
</dbReference>
<dbReference type="Proteomes" id="UP000240883">
    <property type="component" value="Unassembled WGS sequence"/>
</dbReference>
<evidence type="ECO:0000313" key="4">
    <source>
        <dbReference type="EMBL" id="PSN63776.1"/>
    </source>
</evidence>
<dbReference type="SMART" id="SM00248">
    <property type="entry name" value="ANK"/>
    <property type="match status" value="23"/>
</dbReference>
<evidence type="ECO:0000313" key="5">
    <source>
        <dbReference type="Proteomes" id="UP000240883"/>
    </source>
</evidence>
<feature type="repeat" description="ANK" evidence="2">
    <location>
        <begin position="870"/>
        <end position="904"/>
    </location>
</feature>
<dbReference type="InterPro" id="IPR036770">
    <property type="entry name" value="Ankyrin_rpt-contain_sf"/>
</dbReference>
<dbReference type="InterPro" id="IPR002110">
    <property type="entry name" value="Ankyrin_rpt"/>
</dbReference>
<feature type="repeat" description="ANK" evidence="2">
    <location>
        <begin position="554"/>
        <end position="586"/>
    </location>
</feature>
<feature type="repeat" description="ANK" evidence="2">
    <location>
        <begin position="774"/>
        <end position="804"/>
    </location>
</feature>
<dbReference type="PROSITE" id="PS50297">
    <property type="entry name" value="ANK_REP_REGION"/>
    <property type="match status" value="4"/>
</dbReference>
<dbReference type="OrthoDB" id="21416at2759"/>
<organism evidence="4 5">
    <name type="scientific">Corynespora cassiicola Philippines</name>
    <dbReference type="NCBI Taxonomy" id="1448308"/>
    <lineage>
        <taxon>Eukaryota</taxon>
        <taxon>Fungi</taxon>
        <taxon>Dikarya</taxon>
        <taxon>Ascomycota</taxon>
        <taxon>Pezizomycotina</taxon>
        <taxon>Dothideomycetes</taxon>
        <taxon>Pleosporomycetidae</taxon>
        <taxon>Pleosporales</taxon>
        <taxon>Corynesporascaceae</taxon>
        <taxon>Corynespora</taxon>
    </lineage>
</organism>
<dbReference type="PROSITE" id="PS50088">
    <property type="entry name" value="ANK_REPEAT"/>
    <property type="match status" value="5"/>
</dbReference>
<dbReference type="PANTHER" id="PTHR24133:SF40">
    <property type="entry name" value="ANKYRIN REPEAT DOMAIN 44"/>
    <property type="match status" value="1"/>
</dbReference>
<dbReference type="Gene3D" id="3.40.50.300">
    <property type="entry name" value="P-loop containing nucleotide triphosphate hydrolases"/>
    <property type="match status" value="1"/>
</dbReference>
<dbReference type="InterPro" id="IPR027417">
    <property type="entry name" value="P-loop_NTPase"/>
</dbReference>
<dbReference type="PANTHER" id="PTHR24133">
    <property type="entry name" value="ANKYRIN DOMAIN-CONTAINING"/>
    <property type="match status" value="1"/>
</dbReference>
<keyword evidence="1" id="KW-0677">Repeat</keyword>
<accession>A0A2T2NEV2</accession>
<evidence type="ECO:0000256" key="1">
    <source>
        <dbReference type="ARBA" id="ARBA00022737"/>
    </source>
</evidence>
<evidence type="ECO:0000256" key="2">
    <source>
        <dbReference type="PROSITE-ProRule" id="PRU00023"/>
    </source>
</evidence>
<dbReference type="Pfam" id="PF00023">
    <property type="entry name" value="Ank"/>
    <property type="match status" value="1"/>
</dbReference>
<name>A0A2T2NEV2_CORCC</name>
<protein>
    <submittedName>
        <fullName evidence="4">Ankyrin</fullName>
    </submittedName>
</protein>
<proteinExistence type="predicted"/>
<gene>
    <name evidence="4" type="ORF">BS50DRAFT_623476</name>
</gene>
<feature type="repeat" description="ANK" evidence="2">
    <location>
        <begin position="1510"/>
        <end position="1549"/>
    </location>
</feature>
<dbReference type="SUPFAM" id="SSF52540">
    <property type="entry name" value="P-loop containing nucleoside triphosphate hydrolases"/>
    <property type="match status" value="1"/>
</dbReference>
<dbReference type="InterPro" id="IPR056884">
    <property type="entry name" value="NPHP3-like_N"/>
</dbReference>
<keyword evidence="2" id="KW-0040">ANK repeat</keyword>
<feature type="domain" description="Nephrocystin 3-like N-terminal" evidence="3">
    <location>
        <begin position="70"/>
        <end position="186"/>
    </location>
</feature>
<dbReference type="InterPro" id="IPR052391">
    <property type="entry name" value="E3_Ligase-Neurotoxin"/>
</dbReference>
<dbReference type="SUPFAM" id="SSF48403">
    <property type="entry name" value="Ankyrin repeat"/>
    <property type="match status" value="3"/>
</dbReference>